<dbReference type="GO" id="GO:0016757">
    <property type="term" value="F:glycosyltransferase activity"/>
    <property type="evidence" value="ECO:0007669"/>
    <property type="project" value="UniProtKB-KW"/>
</dbReference>
<dbReference type="Gene3D" id="1.25.40.10">
    <property type="entry name" value="Tetratricopeptide repeat domain"/>
    <property type="match status" value="1"/>
</dbReference>
<dbReference type="InterPro" id="IPR001173">
    <property type="entry name" value="Glyco_trans_2-like"/>
</dbReference>
<evidence type="ECO:0000313" key="2">
    <source>
        <dbReference type="EMBL" id="XBS54141.1"/>
    </source>
</evidence>
<dbReference type="RefSeq" id="WP_349946588.1">
    <property type="nucleotide sequence ID" value="NZ_CP157940.1"/>
</dbReference>
<dbReference type="SUPFAM" id="SSF53448">
    <property type="entry name" value="Nucleotide-diphospho-sugar transferases"/>
    <property type="match status" value="1"/>
</dbReference>
<keyword evidence="2" id="KW-0328">Glycosyltransferase</keyword>
<dbReference type="AlphaFoldDB" id="A0AAU7PQX1"/>
<dbReference type="EMBL" id="CP157940">
    <property type="protein sequence ID" value="XBS54141.1"/>
    <property type="molecule type" value="Genomic_DNA"/>
</dbReference>
<feature type="domain" description="Glycosyltransferase 2-like" evidence="1">
    <location>
        <begin position="11"/>
        <end position="108"/>
    </location>
</feature>
<organism evidence="2">
    <name type="scientific">Lacrimispora sp. BS-2</name>
    <dbReference type="NCBI Taxonomy" id="3151850"/>
    <lineage>
        <taxon>Bacteria</taxon>
        <taxon>Bacillati</taxon>
        <taxon>Bacillota</taxon>
        <taxon>Clostridia</taxon>
        <taxon>Lachnospirales</taxon>
        <taxon>Lachnospiraceae</taxon>
        <taxon>Lacrimispora</taxon>
    </lineage>
</organism>
<proteinExistence type="predicted"/>
<dbReference type="InterPro" id="IPR011990">
    <property type="entry name" value="TPR-like_helical_dom_sf"/>
</dbReference>
<dbReference type="Gene3D" id="3.90.550.10">
    <property type="entry name" value="Spore Coat Polysaccharide Biosynthesis Protein SpsA, Chain A"/>
    <property type="match status" value="1"/>
</dbReference>
<dbReference type="InterPro" id="IPR029044">
    <property type="entry name" value="Nucleotide-diphossugar_trans"/>
</dbReference>
<dbReference type="Pfam" id="PF00535">
    <property type="entry name" value="Glycos_transf_2"/>
    <property type="match status" value="1"/>
</dbReference>
<dbReference type="EC" id="2.4.-.-" evidence="2"/>
<name>A0AAU7PQX1_9FIRM</name>
<dbReference type="SUPFAM" id="SSF48452">
    <property type="entry name" value="TPR-like"/>
    <property type="match status" value="1"/>
</dbReference>
<dbReference type="PANTHER" id="PTHR43630">
    <property type="entry name" value="POLY-BETA-1,6-N-ACETYL-D-GLUCOSAMINE SYNTHASE"/>
    <property type="match status" value="1"/>
</dbReference>
<dbReference type="PANTHER" id="PTHR43630:SF2">
    <property type="entry name" value="GLYCOSYLTRANSFERASE"/>
    <property type="match status" value="1"/>
</dbReference>
<gene>
    <name evidence="2" type="ORF">ABFV83_20490</name>
</gene>
<evidence type="ECO:0000259" key="1">
    <source>
        <dbReference type="Pfam" id="PF00535"/>
    </source>
</evidence>
<protein>
    <submittedName>
        <fullName evidence="2">Glycosyltransferase family 2 protein</fullName>
        <ecNumber evidence="2">2.4.-.-</ecNumber>
    </submittedName>
</protein>
<sequence>MKPSVRLSQCMIVKDEEKNIRQALGWGKGIVYEQIVVDTGSSDKTVEIAEEMGAKVFHFPWAHDFSAAKNFAIEKARGNWIAFLDADEYFSDEDVKKILPLLKQLEKEFYPTHRPHLIRSLLVNLGDGGKTIGTGVQDRIFRNIPDLRYHNRVHEYLDLTDGGQLYSYDATGELAVFHTGYAPSVVEERGKEERNIFMIRKELEEEPENIQMWHYLGDSLLLAHRYEEAEEAYLRGVENPALFEDVIHQDPGFASLLKVKFGRNADSDEGFFAIYQKAKNCGCASPDVDYWAGEWLYRSGNESGAIQYYEQALHLMEEYESNDPLALSGRLFMVYQKIFSFYAKLKRSVEMIRYGVLLLRLEPYHAEVLKEILILLKQEPGEEETANATFDFLSKFYDLSTFKNKLFLVKVSRQANFSALEKKVELLLSEEERKFVAEAGEIFS</sequence>
<reference evidence="2" key="1">
    <citation type="submission" date="2024-06" db="EMBL/GenBank/DDBJ databases">
        <title>Lacrimispora cavernae sp. nov., a novel anaerobe isolated from bat guano pile inside a cave.</title>
        <authorList>
            <person name="Miller S.L."/>
            <person name="Lu N."/>
            <person name="King J."/>
            <person name="Sankaranarayanan K."/>
            <person name="Lawson P.A."/>
        </authorList>
    </citation>
    <scope>NUCLEOTIDE SEQUENCE</scope>
    <source>
        <strain evidence="2">BS-2</strain>
    </source>
</reference>
<dbReference type="CDD" id="cd02511">
    <property type="entry name" value="Beta4Glucosyltransferase"/>
    <property type="match status" value="1"/>
</dbReference>
<keyword evidence="2" id="KW-0808">Transferase</keyword>
<accession>A0AAU7PQX1</accession>